<evidence type="ECO:0000313" key="3">
    <source>
        <dbReference type="Proteomes" id="UP001206128"/>
    </source>
</evidence>
<proteinExistence type="predicted"/>
<protein>
    <submittedName>
        <fullName evidence="2">DNA-binding transcriptional regulator, MarR family</fullName>
    </submittedName>
</protein>
<dbReference type="GO" id="GO:0003700">
    <property type="term" value="F:DNA-binding transcription factor activity"/>
    <property type="evidence" value="ECO:0007669"/>
    <property type="project" value="InterPro"/>
</dbReference>
<dbReference type="SUPFAM" id="SSF46785">
    <property type="entry name" value="Winged helix' DNA-binding domain"/>
    <property type="match status" value="1"/>
</dbReference>
<organism evidence="2 3">
    <name type="scientific">Goodfellowiella coeruleoviolacea</name>
    <dbReference type="NCBI Taxonomy" id="334858"/>
    <lineage>
        <taxon>Bacteria</taxon>
        <taxon>Bacillati</taxon>
        <taxon>Actinomycetota</taxon>
        <taxon>Actinomycetes</taxon>
        <taxon>Pseudonocardiales</taxon>
        <taxon>Pseudonocardiaceae</taxon>
        <taxon>Goodfellowiella</taxon>
    </lineage>
</organism>
<dbReference type="GO" id="GO:0006950">
    <property type="term" value="P:response to stress"/>
    <property type="evidence" value="ECO:0007669"/>
    <property type="project" value="TreeGrafter"/>
</dbReference>
<evidence type="ECO:0000313" key="2">
    <source>
        <dbReference type="EMBL" id="MCP2165555.1"/>
    </source>
</evidence>
<accession>A0AAE3GDW4</accession>
<dbReference type="InterPro" id="IPR000835">
    <property type="entry name" value="HTH_MarR-typ"/>
</dbReference>
<dbReference type="Proteomes" id="UP001206128">
    <property type="component" value="Unassembled WGS sequence"/>
</dbReference>
<reference evidence="2" key="1">
    <citation type="submission" date="2022-06" db="EMBL/GenBank/DDBJ databases">
        <title>Genomic Encyclopedia of Archaeal and Bacterial Type Strains, Phase II (KMG-II): from individual species to whole genera.</title>
        <authorList>
            <person name="Goeker M."/>
        </authorList>
    </citation>
    <scope>NUCLEOTIDE SEQUENCE</scope>
    <source>
        <strain evidence="2">DSM 43935</strain>
    </source>
</reference>
<dbReference type="Gene3D" id="1.10.10.10">
    <property type="entry name" value="Winged helix-like DNA-binding domain superfamily/Winged helix DNA-binding domain"/>
    <property type="match status" value="1"/>
</dbReference>
<comment type="caution">
    <text evidence="2">The sequence shown here is derived from an EMBL/GenBank/DDBJ whole genome shotgun (WGS) entry which is preliminary data.</text>
</comment>
<keyword evidence="3" id="KW-1185">Reference proteome</keyword>
<dbReference type="RefSeq" id="WP_253770484.1">
    <property type="nucleotide sequence ID" value="NZ_JAMTCK010000005.1"/>
</dbReference>
<dbReference type="InterPro" id="IPR036390">
    <property type="entry name" value="WH_DNA-bd_sf"/>
</dbReference>
<dbReference type="InterPro" id="IPR039422">
    <property type="entry name" value="MarR/SlyA-like"/>
</dbReference>
<dbReference type="PANTHER" id="PTHR33164">
    <property type="entry name" value="TRANSCRIPTIONAL REGULATOR, MARR FAMILY"/>
    <property type="match status" value="1"/>
</dbReference>
<evidence type="ECO:0000259" key="1">
    <source>
        <dbReference type="PROSITE" id="PS50995"/>
    </source>
</evidence>
<dbReference type="EMBL" id="JAMTCK010000005">
    <property type="protein sequence ID" value="MCP2165555.1"/>
    <property type="molecule type" value="Genomic_DNA"/>
</dbReference>
<dbReference type="SMART" id="SM00347">
    <property type="entry name" value="HTH_MARR"/>
    <property type="match status" value="1"/>
</dbReference>
<dbReference type="InterPro" id="IPR036388">
    <property type="entry name" value="WH-like_DNA-bd_sf"/>
</dbReference>
<name>A0AAE3GDW4_9PSEU</name>
<feature type="domain" description="HTH marR-type" evidence="1">
    <location>
        <begin position="7"/>
        <end position="141"/>
    </location>
</feature>
<sequence>MSVDDVLPALEQELAAMWRRARAAGRAAARELHPRLDPTAYPLVLLLFEAGPLRMSDLAAGLLLDKSTVTRQVDAAARLGLVERTTDPGDARARLVALTPAGRDRLTALLTERRTHWRAALASWDRDEVVALTRLLHKLGNTGIG</sequence>
<dbReference type="PROSITE" id="PS50995">
    <property type="entry name" value="HTH_MARR_2"/>
    <property type="match status" value="1"/>
</dbReference>
<dbReference type="Pfam" id="PF12802">
    <property type="entry name" value="MarR_2"/>
    <property type="match status" value="1"/>
</dbReference>
<gene>
    <name evidence="2" type="ORF">LX83_002413</name>
</gene>
<dbReference type="PRINTS" id="PR00598">
    <property type="entry name" value="HTHMARR"/>
</dbReference>
<keyword evidence="2" id="KW-0238">DNA-binding</keyword>
<dbReference type="AlphaFoldDB" id="A0AAE3GDW4"/>
<dbReference type="PANTHER" id="PTHR33164:SF57">
    <property type="entry name" value="MARR-FAMILY TRANSCRIPTIONAL REGULATOR"/>
    <property type="match status" value="1"/>
</dbReference>
<dbReference type="GO" id="GO:0003677">
    <property type="term" value="F:DNA binding"/>
    <property type="evidence" value="ECO:0007669"/>
    <property type="project" value="UniProtKB-KW"/>
</dbReference>